<dbReference type="Proteomes" id="UP001417504">
    <property type="component" value="Unassembled WGS sequence"/>
</dbReference>
<evidence type="ECO:0000313" key="2">
    <source>
        <dbReference type="EMBL" id="KAK9129314.1"/>
    </source>
</evidence>
<comment type="caution">
    <text evidence="2">The sequence shown here is derived from an EMBL/GenBank/DDBJ whole genome shotgun (WGS) entry which is preliminary data.</text>
</comment>
<name>A0AAP0J872_9MAGN</name>
<feature type="region of interest" description="Disordered" evidence="1">
    <location>
        <begin position="37"/>
        <end position="56"/>
    </location>
</feature>
<reference evidence="2 3" key="1">
    <citation type="submission" date="2024-01" db="EMBL/GenBank/DDBJ databases">
        <title>Genome assemblies of Stephania.</title>
        <authorList>
            <person name="Yang L."/>
        </authorList>
    </citation>
    <scope>NUCLEOTIDE SEQUENCE [LARGE SCALE GENOMIC DNA]</scope>
    <source>
        <strain evidence="2">QJT</strain>
        <tissue evidence="2">Leaf</tissue>
    </source>
</reference>
<evidence type="ECO:0000313" key="3">
    <source>
        <dbReference type="Proteomes" id="UP001417504"/>
    </source>
</evidence>
<accession>A0AAP0J872</accession>
<gene>
    <name evidence="2" type="ORF">Sjap_009801</name>
</gene>
<protein>
    <submittedName>
        <fullName evidence="2">Uncharacterized protein</fullName>
    </submittedName>
</protein>
<dbReference type="AlphaFoldDB" id="A0AAP0J872"/>
<evidence type="ECO:0000256" key="1">
    <source>
        <dbReference type="SAM" id="MobiDB-lite"/>
    </source>
</evidence>
<proteinExistence type="predicted"/>
<dbReference type="EMBL" id="JBBNAE010000004">
    <property type="protein sequence ID" value="KAK9129314.1"/>
    <property type="molecule type" value="Genomic_DNA"/>
</dbReference>
<organism evidence="2 3">
    <name type="scientific">Stephania japonica</name>
    <dbReference type="NCBI Taxonomy" id="461633"/>
    <lineage>
        <taxon>Eukaryota</taxon>
        <taxon>Viridiplantae</taxon>
        <taxon>Streptophyta</taxon>
        <taxon>Embryophyta</taxon>
        <taxon>Tracheophyta</taxon>
        <taxon>Spermatophyta</taxon>
        <taxon>Magnoliopsida</taxon>
        <taxon>Ranunculales</taxon>
        <taxon>Menispermaceae</taxon>
        <taxon>Menispermoideae</taxon>
        <taxon>Cissampelideae</taxon>
        <taxon>Stephania</taxon>
    </lineage>
</organism>
<sequence>MISRLEEGPLWRAGLPCCSHMRRPVDVSLGQTEENRVPNQAVIVGDATRDPPPTVH</sequence>
<keyword evidence="3" id="KW-1185">Reference proteome</keyword>